<keyword evidence="3" id="KW-1185">Reference proteome</keyword>
<protein>
    <recommendedName>
        <fullName evidence="4">Auto-transporter adhesin head GIN domain-containing protein</fullName>
    </recommendedName>
</protein>
<evidence type="ECO:0000313" key="2">
    <source>
        <dbReference type="EMBL" id="WPU91083.1"/>
    </source>
</evidence>
<evidence type="ECO:0008006" key="4">
    <source>
        <dbReference type="Google" id="ProtNLM"/>
    </source>
</evidence>
<gene>
    <name evidence="2" type="ORF">SNE25_17320</name>
</gene>
<evidence type="ECO:0000256" key="1">
    <source>
        <dbReference type="SAM" id="SignalP"/>
    </source>
</evidence>
<proteinExistence type="predicted"/>
<dbReference type="Proteomes" id="UP001324380">
    <property type="component" value="Chromosome"/>
</dbReference>
<feature type="chain" id="PRO_5046606054" description="Auto-transporter adhesin head GIN domain-containing protein" evidence="1">
    <location>
        <begin position="20"/>
        <end position="134"/>
    </location>
</feature>
<name>A0ABZ0TFP3_9SPHI</name>
<keyword evidence="1" id="KW-0732">Signal</keyword>
<dbReference type="EMBL" id="CP139558">
    <property type="protein sequence ID" value="WPU91083.1"/>
    <property type="molecule type" value="Genomic_DNA"/>
</dbReference>
<evidence type="ECO:0000313" key="3">
    <source>
        <dbReference type="Proteomes" id="UP001324380"/>
    </source>
</evidence>
<feature type="signal peptide" evidence="1">
    <location>
        <begin position="1"/>
        <end position="19"/>
    </location>
</feature>
<organism evidence="2 3">
    <name type="scientific">Mucilaginibacter sabulilitoris</name>
    <dbReference type="NCBI Taxonomy" id="1173583"/>
    <lineage>
        <taxon>Bacteria</taxon>
        <taxon>Pseudomonadati</taxon>
        <taxon>Bacteroidota</taxon>
        <taxon>Sphingobacteriia</taxon>
        <taxon>Sphingobacteriales</taxon>
        <taxon>Sphingobacteriaceae</taxon>
        <taxon>Mucilaginibacter</taxon>
    </lineage>
</organism>
<sequence>MKKYLLLLFVACQGYAVLAQNDKAPYMTKSLAGAGVKAVFVTTSGGSIAVSGATGEQPRVEVYITGNNGLRNISNDEIKKRLDENYELDVAVNGGEVHAVAKNKNNRSFDGNNGLNISFKVFVPTQVTTDLRTS</sequence>
<accession>A0ABZ0TFP3</accession>
<reference evidence="2 3" key="1">
    <citation type="submission" date="2023-11" db="EMBL/GenBank/DDBJ databases">
        <title>Analysis of the Genomes of Mucilaginibacter gossypii cycad 4 and M. sabulilitoris SNA2: microbes with the potential for plant growth promotion.</title>
        <authorList>
            <person name="Hirsch A.M."/>
            <person name="Humm E."/>
            <person name="Rubbi M."/>
            <person name="Del Vecchio G."/>
            <person name="Ha S.M."/>
            <person name="Pellegrini M."/>
            <person name="Gunsalus R.P."/>
        </authorList>
    </citation>
    <scope>NUCLEOTIDE SEQUENCE [LARGE SCALE GENOMIC DNA]</scope>
    <source>
        <strain evidence="2 3">SNA2</strain>
    </source>
</reference>
<dbReference type="RefSeq" id="WP_321560251.1">
    <property type="nucleotide sequence ID" value="NZ_CP139558.1"/>
</dbReference>